<dbReference type="Pfam" id="PF01490">
    <property type="entry name" value="Aa_trans"/>
    <property type="match status" value="1"/>
</dbReference>
<dbReference type="OMA" id="VNVCAIY"/>
<dbReference type="InterPro" id="IPR013057">
    <property type="entry name" value="AA_transpt_TM"/>
</dbReference>
<feature type="transmembrane region" description="Helical" evidence="5">
    <location>
        <begin position="192"/>
        <end position="212"/>
    </location>
</feature>
<dbReference type="PANTHER" id="PTHR22950:SF702">
    <property type="entry name" value="AMINO ACID TRANSPORTER PROTEIN"/>
    <property type="match status" value="1"/>
</dbReference>
<proteinExistence type="predicted"/>
<protein>
    <recommendedName>
        <fullName evidence="6">Amino acid transporter transmembrane domain-containing protein</fullName>
    </recommendedName>
</protein>
<comment type="caution">
    <text evidence="7">The sequence shown here is derived from an EMBL/GenBank/DDBJ whole genome shotgun (WGS) entry which is preliminary data.</text>
</comment>
<feature type="transmembrane region" description="Helical" evidence="5">
    <location>
        <begin position="329"/>
        <end position="348"/>
    </location>
</feature>
<organism evidence="7 8">
    <name type="scientific">Diacronema lutheri</name>
    <name type="common">Unicellular marine alga</name>
    <name type="synonym">Monochrysis lutheri</name>
    <dbReference type="NCBI Taxonomy" id="2081491"/>
    <lineage>
        <taxon>Eukaryota</taxon>
        <taxon>Haptista</taxon>
        <taxon>Haptophyta</taxon>
        <taxon>Pavlovophyceae</taxon>
        <taxon>Pavlovales</taxon>
        <taxon>Pavlovaceae</taxon>
        <taxon>Diacronema</taxon>
    </lineage>
</organism>
<feature type="transmembrane region" description="Helical" evidence="5">
    <location>
        <begin position="403"/>
        <end position="427"/>
    </location>
</feature>
<dbReference type="GO" id="GO:0016020">
    <property type="term" value="C:membrane"/>
    <property type="evidence" value="ECO:0007669"/>
    <property type="project" value="UniProtKB-SubCell"/>
</dbReference>
<accession>A0A8J5XED6</accession>
<dbReference type="AlphaFoldDB" id="A0A8J5XED6"/>
<feature type="domain" description="Amino acid transporter transmembrane" evidence="6">
    <location>
        <begin position="48"/>
        <end position="461"/>
    </location>
</feature>
<evidence type="ECO:0000313" key="7">
    <source>
        <dbReference type="EMBL" id="KAG8465378.1"/>
    </source>
</evidence>
<dbReference type="EMBL" id="JAGTXO010000010">
    <property type="protein sequence ID" value="KAG8465378.1"/>
    <property type="molecule type" value="Genomic_DNA"/>
</dbReference>
<keyword evidence="2 5" id="KW-0812">Transmembrane</keyword>
<evidence type="ECO:0000256" key="4">
    <source>
        <dbReference type="ARBA" id="ARBA00023136"/>
    </source>
</evidence>
<gene>
    <name evidence="7" type="ORF">KFE25_002685</name>
</gene>
<dbReference type="GO" id="GO:0015179">
    <property type="term" value="F:L-amino acid transmembrane transporter activity"/>
    <property type="evidence" value="ECO:0007669"/>
    <property type="project" value="TreeGrafter"/>
</dbReference>
<reference evidence="7" key="1">
    <citation type="submission" date="2021-05" db="EMBL/GenBank/DDBJ databases">
        <title>The genome of the haptophyte Pavlova lutheri (Diacronema luteri, Pavlovales) - a model for lipid biosynthesis in eukaryotic algae.</title>
        <authorList>
            <person name="Hulatt C.J."/>
            <person name="Posewitz M.C."/>
        </authorList>
    </citation>
    <scope>NUCLEOTIDE SEQUENCE</scope>
    <source>
        <strain evidence="7">NIVA-4/92</strain>
    </source>
</reference>
<name>A0A8J5XED6_DIALT</name>
<evidence type="ECO:0000259" key="6">
    <source>
        <dbReference type="Pfam" id="PF01490"/>
    </source>
</evidence>
<feature type="transmembrane region" description="Helical" evidence="5">
    <location>
        <begin position="42"/>
        <end position="66"/>
    </location>
</feature>
<keyword evidence="4 5" id="KW-0472">Membrane</keyword>
<comment type="subcellular location">
    <subcellularLocation>
        <location evidence="1">Membrane</location>
        <topology evidence="1">Multi-pass membrane protein</topology>
    </subcellularLocation>
</comment>
<keyword evidence="8" id="KW-1185">Reference proteome</keyword>
<evidence type="ECO:0000256" key="1">
    <source>
        <dbReference type="ARBA" id="ARBA00004141"/>
    </source>
</evidence>
<feature type="transmembrane region" description="Helical" evidence="5">
    <location>
        <begin position="126"/>
        <end position="147"/>
    </location>
</feature>
<feature type="transmembrane region" description="Helical" evidence="5">
    <location>
        <begin position="73"/>
        <end position="93"/>
    </location>
</feature>
<keyword evidence="3 5" id="KW-1133">Transmembrane helix</keyword>
<feature type="transmembrane region" description="Helical" evidence="5">
    <location>
        <begin position="439"/>
        <end position="464"/>
    </location>
</feature>
<dbReference type="Proteomes" id="UP000751190">
    <property type="component" value="Unassembled WGS sequence"/>
</dbReference>
<evidence type="ECO:0000256" key="3">
    <source>
        <dbReference type="ARBA" id="ARBA00022989"/>
    </source>
</evidence>
<feature type="transmembrane region" description="Helical" evidence="5">
    <location>
        <begin position="377"/>
        <end position="397"/>
    </location>
</feature>
<sequence length="465" mass="47442">MEEESPEGSALLCSTSQLTTPLLTPADQQRGVSSEHADERPVATAGIAGSIFNLSAATLGAGALSLPYAVSLIGVRLALVLLGIAVAGAFLSIELLVDSLDAARCATYELVTAKRLGRRAAACVEAAILAFCVGTCVAYTIALGDILDALLVKPQFLPAWAPRTRSQLMVGAWALVLLPISLPRSLAALQGATFLGTLALCVLVGTVCAHAIRAAGATAPHAPAPPLGPPPATPPPPSAMGEAANVARALSIIMFAFTCQVNVPEVYAELRQRSKARMRRVAAGALSIALTLYVLIGVAAFSEFGAHTRADVLGNYLVWAADGHDRDMLPAYALMGATIVVAYPFNVFPARQTLLTALGYAERAPADAPRAAVGRGALHVVLTLAITGAALLAALFVPGINVVFQLLGGTASALVCFCVPGLLALRSELPLLASVGGRAAVYALVAGGAVVGAVSTAVTVAGFFL</sequence>
<evidence type="ECO:0000256" key="5">
    <source>
        <dbReference type="SAM" id="Phobius"/>
    </source>
</evidence>
<feature type="transmembrane region" description="Helical" evidence="5">
    <location>
        <begin position="281"/>
        <end position="301"/>
    </location>
</feature>
<dbReference type="OrthoDB" id="28208at2759"/>
<evidence type="ECO:0000256" key="2">
    <source>
        <dbReference type="ARBA" id="ARBA00022692"/>
    </source>
</evidence>
<evidence type="ECO:0000313" key="8">
    <source>
        <dbReference type="Proteomes" id="UP000751190"/>
    </source>
</evidence>
<dbReference type="PANTHER" id="PTHR22950">
    <property type="entry name" value="AMINO ACID TRANSPORTER"/>
    <property type="match status" value="1"/>
</dbReference>